<evidence type="ECO:0000313" key="1">
    <source>
        <dbReference type="EMBL" id="AJP72829.1"/>
    </source>
</evidence>
<dbReference type="PROSITE" id="PS51257">
    <property type="entry name" value="PROKAR_LIPOPROTEIN"/>
    <property type="match status" value="1"/>
</dbReference>
<reference evidence="1 2" key="2">
    <citation type="submission" date="2015-02" db="EMBL/GenBank/DDBJ databases">
        <title>The complete genome of Sphingomonas hengshuiensis sp. WHSC-8 isolated from soil of Hengshui Lake.</title>
        <authorList>
            <person name="Wei S."/>
            <person name="Guo J."/>
            <person name="Su C."/>
            <person name="Wu R."/>
            <person name="Zhang Z."/>
            <person name="Liang K."/>
            <person name="Li H."/>
            <person name="Wang T."/>
            <person name="Liu H."/>
            <person name="Zhang C."/>
            <person name="Li Z."/>
            <person name="Wang Q."/>
            <person name="Meng J."/>
        </authorList>
    </citation>
    <scope>NUCLEOTIDE SEQUENCE [LARGE SCALE GENOMIC DNA]</scope>
    <source>
        <strain evidence="1 2">WHSC-8</strain>
    </source>
</reference>
<dbReference type="Proteomes" id="UP000032300">
    <property type="component" value="Chromosome"/>
</dbReference>
<name>A0A7U4J9R3_9SPHN</name>
<protein>
    <submittedName>
        <fullName evidence="1">Uncharacterized protein</fullName>
    </submittedName>
</protein>
<evidence type="ECO:0000313" key="2">
    <source>
        <dbReference type="Proteomes" id="UP000032300"/>
    </source>
</evidence>
<reference evidence="1 2" key="1">
    <citation type="journal article" date="2015" name="Int. J. Syst. Evol. Microbiol.">
        <title>Sphingomonas hengshuiensis sp. nov., isolated from lake wetland.</title>
        <authorList>
            <person name="Wei S."/>
            <person name="Wang T."/>
            <person name="Liu H."/>
            <person name="Zhang C."/>
            <person name="Guo J."/>
            <person name="Wang Q."/>
            <person name="Liang K."/>
            <person name="Zhang Z."/>
        </authorList>
    </citation>
    <scope>NUCLEOTIDE SEQUENCE [LARGE SCALE GENOMIC DNA]</scope>
    <source>
        <strain evidence="1 2">WHSC-8</strain>
    </source>
</reference>
<organism evidence="1 2">
    <name type="scientific">Sphingomonas hengshuiensis</name>
    <dbReference type="NCBI Taxonomy" id="1609977"/>
    <lineage>
        <taxon>Bacteria</taxon>
        <taxon>Pseudomonadati</taxon>
        <taxon>Pseudomonadota</taxon>
        <taxon>Alphaproteobacteria</taxon>
        <taxon>Sphingomonadales</taxon>
        <taxon>Sphingomonadaceae</taxon>
        <taxon>Sphingomonas</taxon>
    </lineage>
</organism>
<dbReference type="AlphaFoldDB" id="A0A7U4J9R3"/>
<keyword evidence="2" id="KW-1185">Reference proteome</keyword>
<dbReference type="EMBL" id="CP010836">
    <property type="protein sequence ID" value="AJP72829.1"/>
    <property type="molecule type" value="Genomic_DNA"/>
</dbReference>
<sequence length="365" mass="36830">MPMHRVRALACSVLLVVLACFASVAPRLLGPARLQSAELGRPVPQATLRQALWIEPLGWAPLLASGAYISASGEEVLDPARIAAAIRRDPRALAPRLAAIALAARAQDAATLAHHLAILHRLDSATADRLAGQIAAAAIQSGEGESILSAFAADDALAAALLKALDQEGMDPATADRVLAALSPARLRAPGLRAGAVAVLVRQRAFARARRLWGGGGDAAGVYSPDFADLSAPPPFGWQMVASPAGVAERAPEGGVSVIGYGRSDGVLLAQLLTLPPGAHRLDARYASLRGAEGGLAVAVRCVDGPALARFALSASPGPHRDGAAVAVPAQGCAAQTLTVEAKALDGGGGQSARITGLSVAGAGA</sequence>
<accession>A0A7U4J9R3</accession>
<dbReference type="KEGG" id="sphi:TS85_15150"/>
<gene>
    <name evidence="1" type="ORF">TS85_15150</name>
</gene>
<proteinExistence type="predicted"/>